<sequence length="210" mass="24290">MNDLPLPARLDIDQIVEHSFKDLHVKGFDYLCLQRSPEETIKLYFFDGDVSAMPEVVAPHDHRYDFETYVAAGAVENVWFRRSLVDDVGEVFNWFEYNTPLNGGNGFTFAGEEILYEANRYRFTNGESYYMQADDLHTIRIAGNETVLMLVQFEDIRPLDKPTSTFFKGNAPSLDGLYNKFTADEVIAKLRQFEQRTGITFRKTWIRDAA</sequence>
<dbReference type="SUPFAM" id="SSF51182">
    <property type="entry name" value="RmlC-like cupins"/>
    <property type="match status" value="1"/>
</dbReference>
<reference evidence="1 2" key="1">
    <citation type="submission" date="2019-08" db="EMBL/GenBank/DDBJ databases">
        <title>Bradyrhizobium hipponensis sp. nov., a rhizobium isolated from a Lupinus angustifolius root nodule in Tunisia.</title>
        <authorList>
            <person name="Off K."/>
            <person name="Rejili M."/>
            <person name="Mars M."/>
            <person name="Brachmann A."/>
            <person name="Marin M."/>
        </authorList>
    </citation>
    <scope>NUCLEOTIDE SEQUENCE [LARGE SCALE GENOMIC DNA]</scope>
    <source>
        <strain evidence="2">aSej3</strain>
    </source>
</reference>
<keyword evidence="2" id="KW-1185">Reference proteome</keyword>
<evidence type="ECO:0000313" key="2">
    <source>
        <dbReference type="Proteomes" id="UP000324797"/>
    </source>
</evidence>
<evidence type="ECO:0000313" key="1">
    <source>
        <dbReference type="EMBL" id="TYO65428.1"/>
    </source>
</evidence>
<dbReference type="EMBL" id="VSTH01000051">
    <property type="protein sequence ID" value="TYO65428.1"/>
    <property type="molecule type" value="Genomic_DNA"/>
</dbReference>
<accession>A0A5S4YMT0</accession>
<proteinExistence type="predicted"/>
<protein>
    <submittedName>
        <fullName evidence="1">Uncharacterized protein</fullName>
    </submittedName>
</protein>
<organism evidence="1 2">
    <name type="scientific">Bradyrhizobium hipponense</name>
    <dbReference type="NCBI Taxonomy" id="2605638"/>
    <lineage>
        <taxon>Bacteria</taxon>
        <taxon>Pseudomonadati</taxon>
        <taxon>Pseudomonadota</taxon>
        <taxon>Alphaproteobacteria</taxon>
        <taxon>Hyphomicrobiales</taxon>
        <taxon>Nitrobacteraceae</taxon>
        <taxon>Bradyrhizobium</taxon>
    </lineage>
</organism>
<dbReference type="Proteomes" id="UP000324797">
    <property type="component" value="Unassembled WGS sequence"/>
</dbReference>
<dbReference type="RefSeq" id="WP_148740362.1">
    <property type="nucleotide sequence ID" value="NZ_VSTH01000051.1"/>
</dbReference>
<dbReference type="AlphaFoldDB" id="A0A5S4YMT0"/>
<comment type="caution">
    <text evidence="1">The sequence shown here is derived from an EMBL/GenBank/DDBJ whole genome shotgun (WGS) entry which is preliminary data.</text>
</comment>
<dbReference type="InterPro" id="IPR011051">
    <property type="entry name" value="RmlC_Cupin_sf"/>
</dbReference>
<name>A0A5S4YMT0_9BRAD</name>
<gene>
    <name evidence="1" type="ORF">FXV83_15950</name>
</gene>